<evidence type="ECO:0000313" key="2">
    <source>
        <dbReference type="EMBL" id="CUU60888.1"/>
    </source>
</evidence>
<dbReference type="EMBL" id="FAOZ01000049">
    <property type="protein sequence ID" value="CUU60888.1"/>
    <property type="molecule type" value="Genomic_DNA"/>
</dbReference>
<sequence length="80" mass="8301">MQSKVRAEPRRYASGVDPEKGAGVAAVGGGEVREDLEAPLVRGRAVDRSMVSATPPRTRVSVSGSSARAVCMDISSTTGR</sequence>
<dbReference type="Proteomes" id="UP000198802">
    <property type="component" value="Unassembled WGS sequence"/>
</dbReference>
<accession>A0A0S4R1I0</accession>
<name>A0A0S4R1I0_9ACTN</name>
<dbReference type="RefSeq" id="WP_054571594.1">
    <property type="nucleotide sequence ID" value="NZ_FAOZ01000049.1"/>
</dbReference>
<feature type="compositionally biased region" description="Basic and acidic residues" evidence="1">
    <location>
        <begin position="1"/>
        <end position="11"/>
    </location>
</feature>
<reference evidence="3" key="1">
    <citation type="submission" date="2015-11" db="EMBL/GenBank/DDBJ databases">
        <authorList>
            <person name="Varghese N."/>
        </authorList>
    </citation>
    <scope>NUCLEOTIDE SEQUENCE [LARGE SCALE GENOMIC DNA]</scope>
    <source>
        <strain evidence="3">DSM 45899</strain>
    </source>
</reference>
<dbReference type="AlphaFoldDB" id="A0A0S4R1I0"/>
<keyword evidence="3" id="KW-1185">Reference proteome</keyword>
<protein>
    <submittedName>
        <fullName evidence="2">Uncharacterized protein</fullName>
    </submittedName>
</protein>
<proteinExistence type="predicted"/>
<evidence type="ECO:0000256" key="1">
    <source>
        <dbReference type="SAM" id="MobiDB-lite"/>
    </source>
</evidence>
<organism evidence="2 3">
    <name type="scientific">Parafrankia irregularis</name>
    <dbReference type="NCBI Taxonomy" id="795642"/>
    <lineage>
        <taxon>Bacteria</taxon>
        <taxon>Bacillati</taxon>
        <taxon>Actinomycetota</taxon>
        <taxon>Actinomycetes</taxon>
        <taxon>Frankiales</taxon>
        <taxon>Frankiaceae</taxon>
        <taxon>Parafrankia</taxon>
    </lineage>
</organism>
<feature type="region of interest" description="Disordered" evidence="1">
    <location>
        <begin position="1"/>
        <end position="26"/>
    </location>
</feature>
<gene>
    <name evidence="2" type="ORF">Ga0074812_14932</name>
</gene>
<evidence type="ECO:0000313" key="3">
    <source>
        <dbReference type="Proteomes" id="UP000198802"/>
    </source>
</evidence>